<comment type="similarity">
    <text evidence="1">Belongs to the sigma-70 factor family. ECF subfamily.</text>
</comment>
<protein>
    <recommendedName>
        <fullName evidence="9">ECF RNA polymerase sigma factor SigW</fullName>
    </recommendedName>
</protein>
<evidence type="ECO:0000256" key="5">
    <source>
        <dbReference type="ARBA" id="ARBA00023163"/>
    </source>
</evidence>
<dbReference type="InterPro" id="IPR007630">
    <property type="entry name" value="RNA_pol_sigma70_r4"/>
</dbReference>
<keyword evidence="2" id="KW-0805">Transcription regulation</keyword>
<evidence type="ECO:0000256" key="2">
    <source>
        <dbReference type="ARBA" id="ARBA00023015"/>
    </source>
</evidence>
<keyword evidence="3" id="KW-0731">Sigma factor</keyword>
<dbReference type="Pfam" id="PF04542">
    <property type="entry name" value="Sigma70_r2"/>
    <property type="match status" value="1"/>
</dbReference>
<organism evidence="8">
    <name type="scientific">bioreactor metagenome</name>
    <dbReference type="NCBI Taxonomy" id="1076179"/>
    <lineage>
        <taxon>unclassified sequences</taxon>
        <taxon>metagenomes</taxon>
        <taxon>ecological metagenomes</taxon>
    </lineage>
</organism>
<evidence type="ECO:0000256" key="3">
    <source>
        <dbReference type="ARBA" id="ARBA00023082"/>
    </source>
</evidence>
<evidence type="ECO:0000313" key="8">
    <source>
        <dbReference type="EMBL" id="MPM31917.1"/>
    </source>
</evidence>
<reference evidence="8" key="1">
    <citation type="submission" date="2019-08" db="EMBL/GenBank/DDBJ databases">
        <authorList>
            <person name="Kucharzyk K."/>
            <person name="Murdoch R.W."/>
            <person name="Higgins S."/>
            <person name="Loffler F."/>
        </authorList>
    </citation>
    <scope>NUCLEOTIDE SEQUENCE</scope>
</reference>
<dbReference type="GO" id="GO:0006352">
    <property type="term" value="P:DNA-templated transcription initiation"/>
    <property type="evidence" value="ECO:0007669"/>
    <property type="project" value="InterPro"/>
</dbReference>
<name>A0A644YUC8_9ZZZZ</name>
<dbReference type="GO" id="GO:0003677">
    <property type="term" value="F:DNA binding"/>
    <property type="evidence" value="ECO:0007669"/>
    <property type="project" value="UniProtKB-KW"/>
</dbReference>
<dbReference type="EMBL" id="VSSQ01006213">
    <property type="protein sequence ID" value="MPM31917.1"/>
    <property type="molecule type" value="Genomic_DNA"/>
</dbReference>
<sequence>MIFFVITISENNKELICTLFKDNNKFFYYIANNILHNQHNSEDVLQDTFVKISENIEKINAMNPSQQISFCVVIVKNLSLNKLRNEKHTVTSEDSNLLNEYSISCSDTIDEKIIEMENVCEIKKLMELLPESDRALLNLKWGMKMNYKEVANILNISEDSAKKRGQRILKKVKKMYEEGKC</sequence>
<dbReference type="PANTHER" id="PTHR43133">
    <property type="entry name" value="RNA POLYMERASE ECF-TYPE SIGMA FACTO"/>
    <property type="match status" value="1"/>
</dbReference>
<evidence type="ECO:0000259" key="7">
    <source>
        <dbReference type="Pfam" id="PF04545"/>
    </source>
</evidence>
<evidence type="ECO:0008006" key="9">
    <source>
        <dbReference type="Google" id="ProtNLM"/>
    </source>
</evidence>
<evidence type="ECO:0000256" key="4">
    <source>
        <dbReference type="ARBA" id="ARBA00023125"/>
    </source>
</evidence>
<dbReference type="Gene3D" id="1.10.10.10">
    <property type="entry name" value="Winged helix-like DNA-binding domain superfamily/Winged helix DNA-binding domain"/>
    <property type="match status" value="1"/>
</dbReference>
<keyword evidence="5" id="KW-0804">Transcription</keyword>
<dbReference type="Pfam" id="PF04545">
    <property type="entry name" value="Sigma70_r4"/>
    <property type="match status" value="1"/>
</dbReference>
<dbReference type="AlphaFoldDB" id="A0A644YUC8"/>
<dbReference type="InterPro" id="IPR013324">
    <property type="entry name" value="RNA_pol_sigma_r3/r4-like"/>
</dbReference>
<dbReference type="SUPFAM" id="SSF88659">
    <property type="entry name" value="Sigma3 and sigma4 domains of RNA polymerase sigma factors"/>
    <property type="match status" value="1"/>
</dbReference>
<dbReference type="NCBIfam" id="TIGR02937">
    <property type="entry name" value="sigma70-ECF"/>
    <property type="match status" value="1"/>
</dbReference>
<dbReference type="InterPro" id="IPR014284">
    <property type="entry name" value="RNA_pol_sigma-70_dom"/>
</dbReference>
<evidence type="ECO:0000256" key="1">
    <source>
        <dbReference type="ARBA" id="ARBA00010641"/>
    </source>
</evidence>
<dbReference type="InterPro" id="IPR007627">
    <property type="entry name" value="RNA_pol_sigma70_r2"/>
</dbReference>
<keyword evidence="4" id="KW-0238">DNA-binding</keyword>
<dbReference type="CDD" id="cd06171">
    <property type="entry name" value="Sigma70_r4"/>
    <property type="match status" value="1"/>
</dbReference>
<gene>
    <name evidence="8" type="ORF">SDC9_78474</name>
</gene>
<dbReference type="InterPro" id="IPR039425">
    <property type="entry name" value="RNA_pol_sigma-70-like"/>
</dbReference>
<dbReference type="GO" id="GO:0016987">
    <property type="term" value="F:sigma factor activity"/>
    <property type="evidence" value="ECO:0007669"/>
    <property type="project" value="UniProtKB-KW"/>
</dbReference>
<evidence type="ECO:0000259" key="6">
    <source>
        <dbReference type="Pfam" id="PF04542"/>
    </source>
</evidence>
<dbReference type="PANTHER" id="PTHR43133:SF60">
    <property type="entry name" value="RNA POLYMERASE SIGMA FACTOR SIGV"/>
    <property type="match status" value="1"/>
</dbReference>
<dbReference type="InterPro" id="IPR013325">
    <property type="entry name" value="RNA_pol_sigma_r2"/>
</dbReference>
<feature type="domain" description="RNA polymerase sigma-70 region 2" evidence="6">
    <location>
        <begin position="19"/>
        <end position="87"/>
    </location>
</feature>
<dbReference type="SUPFAM" id="SSF88946">
    <property type="entry name" value="Sigma2 domain of RNA polymerase sigma factors"/>
    <property type="match status" value="1"/>
</dbReference>
<accession>A0A644YUC8</accession>
<proteinExistence type="inferred from homology"/>
<comment type="caution">
    <text evidence="8">The sequence shown here is derived from an EMBL/GenBank/DDBJ whole genome shotgun (WGS) entry which is preliminary data.</text>
</comment>
<feature type="domain" description="RNA polymerase sigma-70 region 4" evidence="7">
    <location>
        <begin position="126"/>
        <end position="174"/>
    </location>
</feature>
<dbReference type="InterPro" id="IPR036388">
    <property type="entry name" value="WH-like_DNA-bd_sf"/>
</dbReference>
<dbReference type="Gene3D" id="1.10.1740.10">
    <property type="match status" value="1"/>
</dbReference>